<organism evidence="2 3">
    <name type="scientific">Microbacterium esteraromaticum</name>
    <dbReference type="NCBI Taxonomy" id="57043"/>
    <lineage>
        <taxon>Bacteria</taxon>
        <taxon>Bacillati</taxon>
        <taxon>Actinomycetota</taxon>
        <taxon>Actinomycetes</taxon>
        <taxon>Micrococcales</taxon>
        <taxon>Microbacteriaceae</taxon>
        <taxon>Microbacterium</taxon>
    </lineage>
</organism>
<dbReference type="EMBL" id="CP043732">
    <property type="protein sequence ID" value="QMU98369.1"/>
    <property type="molecule type" value="Genomic_DNA"/>
</dbReference>
<accession>A0A7D8ALD2</accession>
<feature type="compositionally biased region" description="Acidic residues" evidence="1">
    <location>
        <begin position="11"/>
        <end position="20"/>
    </location>
</feature>
<evidence type="ECO:0000313" key="3">
    <source>
        <dbReference type="Proteomes" id="UP000515708"/>
    </source>
</evidence>
<dbReference type="RefSeq" id="WP_182253389.1">
    <property type="nucleotide sequence ID" value="NZ_CP043732.1"/>
</dbReference>
<name>A0A7D8ALD2_9MICO</name>
<evidence type="ECO:0000313" key="2">
    <source>
        <dbReference type="EMBL" id="QMU98369.1"/>
    </source>
</evidence>
<dbReference type="AlphaFoldDB" id="A0A7D8ALD2"/>
<feature type="compositionally biased region" description="Acidic residues" evidence="1">
    <location>
        <begin position="29"/>
        <end position="45"/>
    </location>
</feature>
<sequence>MSNPTPNMLPEDPDLGDEDASMPTREVDGEVELDPDADPDAIDSIDADRLASGADDDDAWAGEDRVG</sequence>
<evidence type="ECO:0000256" key="1">
    <source>
        <dbReference type="SAM" id="MobiDB-lite"/>
    </source>
</evidence>
<gene>
    <name evidence="2" type="ORF">FVO59_15170</name>
</gene>
<protein>
    <submittedName>
        <fullName evidence="2">Uncharacterized protein</fullName>
    </submittedName>
</protein>
<proteinExistence type="predicted"/>
<dbReference type="Proteomes" id="UP000515708">
    <property type="component" value="Chromosome"/>
</dbReference>
<reference evidence="2 3" key="1">
    <citation type="journal article" date="2020" name="Front. Microbiol.">
        <title>Design of Bacterial Strain-Specific qPCR Assays Using NGS Data and Publicly Available Resources and Its Application to Track Biocontrol Strains.</title>
        <authorList>
            <person name="Hernandez I."/>
            <person name="Sant C."/>
            <person name="Martinez R."/>
            <person name="Fernandez C."/>
        </authorList>
    </citation>
    <scope>NUCLEOTIDE SEQUENCE [LARGE SCALE GENOMIC DNA]</scope>
    <source>
        <strain evidence="2 3">B24</strain>
    </source>
</reference>
<feature type="region of interest" description="Disordered" evidence="1">
    <location>
        <begin position="1"/>
        <end position="67"/>
    </location>
</feature>